<dbReference type="PANTHER" id="PTHR24208">
    <property type="entry name" value="LIM/HOMEOBOX PROTEIN LHX"/>
    <property type="match status" value="1"/>
</dbReference>
<dbReference type="Gene3D" id="1.10.10.60">
    <property type="entry name" value="Homeodomain-like"/>
    <property type="match status" value="1"/>
</dbReference>
<feature type="domain" description="LIM zinc-binding" evidence="14">
    <location>
        <begin position="29"/>
        <end position="88"/>
    </location>
</feature>
<dbReference type="PROSITE" id="PS50023">
    <property type="entry name" value="LIM_DOMAIN_2"/>
    <property type="match status" value="2"/>
</dbReference>
<sequence>MISFIYSFEIILLYLIVLEVVIAGLFNMMLCAGCEHPILDRFLLNVLDRAWHAQCVQCSDCGITLAEKCFSREGKLYCRNDFFRRFGTKCAGCSNGISPNDLVRKARNKVFHLKCFTCMICRKQLSTGEELYILGENKFLCKDDYLHNKLEGSDMEEEMDFDNSSFEPQQRLADKDISSESNSIDLCSSKKSMIKIEQKEDIHVLNINNSLNQSLTPLHPTPRAVSPVKMDSMISDNTLSSPPSPNLGGINCSNTTGSDGSSVDLNENGSSDNVIDNEEIQDGNGNPSNSGSKRRGPRTTIKAKQLETLKAAFAATPKPTRHIREQLAQETGLTMRVIQVWFQNRRSKERRMKQLSAMGSRRHFFRSPRRMRVFRGGLDDDGFGYYNENEPDMFPGYQPYGNFFPGQVPEGPGNLNFLPPTSSDSPPLGMDQGIPHRVGMGQEGQFMAKDLMRASPDSIPLQPDDSFLTNGPGRPMGGRFTSTLTHLHHRQDMTSEVW</sequence>
<evidence type="ECO:0000256" key="8">
    <source>
        <dbReference type="ARBA" id="ARBA00023242"/>
    </source>
</evidence>
<evidence type="ECO:0000256" key="1">
    <source>
        <dbReference type="ARBA" id="ARBA00004123"/>
    </source>
</evidence>
<dbReference type="InterPro" id="IPR001356">
    <property type="entry name" value="HD"/>
</dbReference>
<comment type="subcellular location">
    <subcellularLocation>
        <location evidence="1 9 11">Nucleus</location>
    </subcellularLocation>
</comment>
<dbReference type="CDD" id="cd09367">
    <property type="entry name" value="LIM1_Lhx1_Lhx5"/>
    <property type="match status" value="1"/>
</dbReference>
<evidence type="ECO:0000313" key="17">
    <source>
        <dbReference type="Proteomes" id="UP001195483"/>
    </source>
</evidence>
<dbReference type="InterPro" id="IPR009057">
    <property type="entry name" value="Homeodomain-like_sf"/>
</dbReference>
<evidence type="ECO:0000259" key="15">
    <source>
        <dbReference type="PROSITE" id="PS50071"/>
    </source>
</evidence>
<evidence type="ECO:0000256" key="10">
    <source>
        <dbReference type="PROSITE-ProRule" id="PRU00125"/>
    </source>
</evidence>
<dbReference type="InterPro" id="IPR017970">
    <property type="entry name" value="Homeobox_CS"/>
</dbReference>
<reference evidence="16" key="2">
    <citation type="journal article" date="2021" name="Genome Biol. Evol.">
        <title>Developing a high-quality reference genome for a parasitic bivalve with doubly uniparental inheritance (Bivalvia: Unionida).</title>
        <authorList>
            <person name="Smith C.H."/>
        </authorList>
    </citation>
    <scope>NUCLEOTIDE SEQUENCE</scope>
    <source>
        <strain evidence="16">CHS0354</strain>
        <tissue evidence="16">Mantle</tissue>
    </source>
</reference>
<accession>A0AAE0W3G2</accession>
<evidence type="ECO:0000256" key="13">
    <source>
        <dbReference type="SAM" id="Phobius"/>
    </source>
</evidence>
<dbReference type="PROSITE" id="PS50071">
    <property type="entry name" value="HOMEOBOX_2"/>
    <property type="match status" value="1"/>
</dbReference>
<reference evidence="16" key="1">
    <citation type="journal article" date="2021" name="Genome Biol. Evol.">
        <title>A High-Quality Reference Genome for a Parasitic Bivalve with Doubly Uniparental Inheritance (Bivalvia: Unionida).</title>
        <authorList>
            <person name="Smith C.H."/>
        </authorList>
    </citation>
    <scope>NUCLEOTIDE SEQUENCE</scope>
    <source>
        <strain evidence="16">CHS0354</strain>
    </source>
</reference>
<evidence type="ECO:0000256" key="3">
    <source>
        <dbReference type="ARBA" id="ARBA00022737"/>
    </source>
</evidence>
<dbReference type="InterPro" id="IPR001781">
    <property type="entry name" value="Znf_LIM"/>
</dbReference>
<dbReference type="SMART" id="SM00132">
    <property type="entry name" value="LIM"/>
    <property type="match status" value="2"/>
</dbReference>
<keyword evidence="13" id="KW-1133">Transmembrane helix</keyword>
<dbReference type="FunFam" id="1.10.10.60:FF:000075">
    <property type="entry name" value="LIM/homeobox protein Lhx1"/>
    <property type="match status" value="1"/>
</dbReference>
<dbReference type="SUPFAM" id="SSF57716">
    <property type="entry name" value="Glucocorticoid receptor-like (DNA-binding domain)"/>
    <property type="match status" value="2"/>
</dbReference>
<dbReference type="GO" id="GO:0005634">
    <property type="term" value="C:nucleus"/>
    <property type="evidence" value="ECO:0007669"/>
    <property type="project" value="UniProtKB-SubCell"/>
</dbReference>
<keyword evidence="7 9" id="KW-0371">Homeobox</keyword>
<evidence type="ECO:0000259" key="14">
    <source>
        <dbReference type="PROSITE" id="PS50023"/>
    </source>
</evidence>
<keyword evidence="2 10" id="KW-0479">Metal-binding</keyword>
<keyword evidence="6 9" id="KW-0238">DNA-binding</keyword>
<name>A0AAE0W3G2_9BIVA</name>
<feature type="domain" description="Homeobox" evidence="15">
    <location>
        <begin position="292"/>
        <end position="352"/>
    </location>
</feature>
<dbReference type="InterPro" id="IPR049618">
    <property type="entry name" value="Lhx1/5_LIM1"/>
</dbReference>
<evidence type="ECO:0008006" key="18">
    <source>
        <dbReference type="Google" id="ProtNLM"/>
    </source>
</evidence>
<keyword evidence="4 10" id="KW-0862">Zinc</keyword>
<dbReference type="CDD" id="cd09375">
    <property type="entry name" value="LIM2_Lhx1_Lhx5"/>
    <property type="match status" value="1"/>
</dbReference>
<feature type="transmembrane region" description="Helical" evidence="13">
    <location>
        <begin position="12"/>
        <end position="30"/>
    </location>
</feature>
<dbReference type="Pfam" id="PF00046">
    <property type="entry name" value="Homeodomain"/>
    <property type="match status" value="1"/>
</dbReference>
<evidence type="ECO:0000256" key="9">
    <source>
        <dbReference type="PROSITE-ProRule" id="PRU00108"/>
    </source>
</evidence>
<dbReference type="FunFam" id="2.10.110.10:FF:000046">
    <property type="entry name" value="LIM/homeobox protein Lhx1"/>
    <property type="match status" value="1"/>
</dbReference>
<evidence type="ECO:0000256" key="12">
    <source>
        <dbReference type="SAM" id="MobiDB-lite"/>
    </source>
</evidence>
<evidence type="ECO:0000256" key="6">
    <source>
        <dbReference type="ARBA" id="ARBA00023125"/>
    </source>
</evidence>
<dbReference type="Gene3D" id="2.10.110.10">
    <property type="entry name" value="Cysteine Rich Protein"/>
    <property type="match status" value="2"/>
</dbReference>
<dbReference type="GO" id="GO:0000981">
    <property type="term" value="F:DNA-binding transcription factor activity, RNA polymerase II-specific"/>
    <property type="evidence" value="ECO:0007669"/>
    <property type="project" value="InterPro"/>
</dbReference>
<feature type="domain" description="LIM zinc-binding" evidence="14">
    <location>
        <begin position="89"/>
        <end position="151"/>
    </location>
</feature>
<organism evidence="16 17">
    <name type="scientific">Potamilus streckersoni</name>
    <dbReference type="NCBI Taxonomy" id="2493646"/>
    <lineage>
        <taxon>Eukaryota</taxon>
        <taxon>Metazoa</taxon>
        <taxon>Spiralia</taxon>
        <taxon>Lophotrochozoa</taxon>
        <taxon>Mollusca</taxon>
        <taxon>Bivalvia</taxon>
        <taxon>Autobranchia</taxon>
        <taxon>Heteroconchia</taxon>
        <taxon>Palaeoheterodonta</taxon>
        <taxon>Unionida</taxon>
        <taxon>Unionoidea</taxon>
        <taxon>Unionidae</taxon>
        <taxon>Ambleminae</taxon>
        <taxon>Lampsilini</taxon>
        <taxon>Potamilus</taxon>
    </lineage>
</organism>
<evidence type="ECO:0000313" key="16">
    <source>
        <dbReference type="EMBL" id="KAK3599087.1"/>
    </source>
</evidence>
<keyword evidence="3" id="KW-0677">Repeat</keyword>
<keyword evidence="17" id="KW-1185">Reference proteome</keyword>
<dbReference type="Pfam" id="PF00412">
    <property type="entry name" value="LIM"/>
    <property type="match status" value="2"/>
</dbReference>
<dbReference type="InterPro" id="IPR050453">
    <property type="entry name" value="LIM_Homeobox_TF"/>
</dbReference>
<dbReference type="AlphaFoldDB" id="A0AAE0W3G2"/>
<protein>
    <recommendedName>
        <fullName evidence="18">Lim1</fullName>
    </recommendedName>
</protein>
<evidence type="ECO:0000256" key="5">
    <source>
        <dbReference type="ARBA" id="ARBA00023038"/>
    </source>
</evidence>
<dbReference type="EMBL" id="JAEAOA010001449">
    <property type="protein sequence ID" value="KAK3599087.1"/>
    <property type="molecule type" value="Genomic_DNA"/>
</dbReference>
<feature type="compositionally biased region" description="Polar residues" evidence="12">
    <location>
        <begin position="251"/>
        <end position="274"/>
    </location>
</feature>
<dbReference type="CDD" id="cd00086">
    <property type="entry name" value="homeodomain"/>
    <property type="match status" value="1"/>
</dbReference>
<dbReference type="PROSITE" id="PS00478">
    <property type="entry name" value="LIM_DOMAIN_1"/>
    <property type="match status" value="2"/>
</dbReference>
<gene>
    <name evidence="16" type="ORF">CHS0354_024416</name>
</gene>
<feature type="region of interest" description="Disordered" evidence="12">
    <location>
        <begin position="233"/>
        <end position="299"/>
    </location>
</feature>
<dbReference type="GO" id="GO:0000977">
    <property type="term" value="F:RNA polymerase II transcription regulatory region sequence-specific DNA binding"/>
    <property type="evidence" value="ECO:0007669"/>
    <property type="project" value="TreeGrafter"/>
</dbReference>
<dbReference type="SMART" id="SM00389">
    <property type="entry name" value="HOX"/>
    <property type="match status" value="1"/>
</dbReference>
<keyword evidence="5 10" id="KW-0440">LIM domain</keyword>
<dbReference type="Proteomes" id="UP001195483">
    <property type="component" value="Unassembled WGS sequence"/>
</dbReference>
<dbReference type="SUPFAM" id="SSF46689">
    <property type="entry name" value="Homeodomain-like"/>
    <property type="match status" value="1"/>
</dbReference>
<dbReference type="FunFam" id="2.10.110.10:FF:000120">
    <property type="entry name" value="Insulin gene enhancer protein ISL-2"/>
    <property type="match status" value="1"/>
</dbReference>
<reference evidence="16" key="3">
    <citation type="submission" date="2023-05" db="EMBL/GenBank/DDBJ databases">
        <authorList>
            <person name="Smith C.H."/>
        </authorList>
    </citation>
    <scope>NUCLEOTIDE SEQUENCE</scope>
    <source>
        <strain evidence="16">CHS0354</strain>
        <tissue evidence="16">Mantle</tissue>
    </source>
</reference>
<evidence type="ECO:0000256" key="2">
    <source>
        <dbReference type="ARBA" id="ARBA00022723"/>
    </source>
</evidence>
<proteinExistence type="predicted"/>
<comment type="caution">
    <text evidence="16">The sequence shown here is derived from an EMBL/GenBank/DDBJ whole genome shotgun (WGS) entry which is preliminary data.</text>
</comment>
<feature type="DNA-binding region" description="Homeobox" evidence="9">
    <location>
        <begin position="294"/>
        <end position="353"/>
    </location>
</feature>
<evidence type="ECO:0000256" key="4">
    <source>
        <dbReference type="ARBA" id="ARBA00022833"/>
    </source>
</evidence>
<evidence type="ECO:0000256" key="7">
    <source>
        <dbReference type="ARBA" id="ARBA00023155"/>
    </source>
</evidence>
<dbReference type="GO" id="GO:0030182">
    <property type="term" value="P:neuron differentiation"/>
    <property type="evidence" value="ECO:0007669"/>
    <property type="project" value="TreeGrafter"/>
</dbReference>
<keyword evidence="8 9" id="KW-0539">Nucleus</keyword>
<dbReference type="GO" id="GO:0008270">
    <property type="term" value="F:zinc ion binding"/>
    <property type="evidence" value="ECO:0007669"/>
    <property type="project" value="InterPro"/>
</dbReference>
<dbReference type="InterPro" id="IPR049619">
    <property type="entry name" value="Lhx1/5_LIM2"/>
</dbReference>
<keyword evidence="13" id="KW-0472">Membrane</keyword>
<dbReference type="PANTHER" id="PTHR24208:SF105">
    <property type="entry name" value="DLIM1"/>
    <property type="match status" value="1"/>
</dbReference>
<keyword evidence="13" id="KW-0812">Transmembrane</keyword>
<dbReference type="PROSITE" id="PS00027">
    <property type="entry name" value="HOMEOBOX_1"/>
    <property type="match status" value="1"/>
</dbReference>
<evidence type="ECO:0000256" key="11">
    <source>
        <dbReference type="RuleBase" id="RU000682"/>
    </source>
</evidence>